<feature type="non-terminal residue" evidence="2">
    <location>
        <position position="47"/>
    </location>
</feature>
<gene>
    <name evidence="2" type="ORF">S06H3_08934</name>
</gene>
<keyword evidence="1" id="KW-0812">Transmembrane</keyword>
<dbReference type="EMBL" id="BARV01003843">
    <property type="protein sequence ID" value="GAI12446.1"/>
    <property type="molecule type" value="Genomic_DNA"/>
</dbReference>
<reference evidence="2" key="1">
    <citation type="journal article" date="2014" name="Front. Microbiol.">
        <title>High frequency of phylogenetically diverse reductive dehalogenase-homologous genes in deep subseafloor sedimentary metagenomes.</title>
        <authorList>
            <person name="Kawai M."/>
            <person name="Futagami T."/>
            <person name="Toyoda A."/>
            <person name="Takaki Y."/>
            <person name="Nishi S."/>
            <person name="Hori S."/>
            <person name="Arai W."/>
            <person name="Tsubouchi T."/>
            <person name="Morono Y."/>
            <person name="Uchiyama I."/>
            <person name="Ito T."/>
            <person name="Fujiyama A."/>
            <person name="Inagaki F."/>
            <person name="Takami H."/>
        </authorList>
    </citation>
    <scope>NUCLEOTIDE SEQUENCE</scope>
    <source>
        <strain evidence="2">Expedition CK06-06</strain>
    </source>
</reference>
<dbReference type="AlphaFoldDB" id="X1M2Z6"/>
<organism evidence="2">
    <name type="scientific">marine sediment metagenome</name>
    <dbReference type="NCBI Taxonomy" id="412755"/>
    <lineage>
        <taxon>unclassified sequences</taxon>
        <taxon>metagenomes</taxon>
        <taxon>ecological metagenomes</taxon>
    </lineage>
</organism>
<keyword evidence="1" id="KW-0472">Membrane</keyword>
<feature type="transmembrane region" description="Helical" evidence="1">
    <location>
        <begin position="21"/>
        <end position="38"/>
    </location>
</feature>
<comment type="caution">
    <text evidence="2">The sequence shown here is derived from an EMBL/GenBank/DDBJ whole genome shotgun (WGS) entry which is preliminary data.</text>
</comment>
<proteinExistence type="predicted"/>
<keyword evidence="1" id="KW-1133">Transmembrane helix</keyword>
<evidence type="ECO:0000313" key="2">
    <source>
        <dbReference type="EMBL" id="GAI12446.1"/>
    </source>
</evidence>
<name>X1M2Z6_9ZZZZ</name>
<protein>
    <submittedName>
        <fullName evidence="2">Uncharacterized protein</fullName>
    </submittedName>
</protein>
<evidence type="ECO:0000256" key="1">
    <source>
        <dbReference type="SAM" id="Phobius"/>
    </source>
</evidence>
<accession>X1M2Z6</accession>
<sequence>MVVAGIRVKNPEKYARGAFSIFAWGILFTAIGGSWYLYVLGPENWIL</sequence>